<accession>A0A5C6RY95</accession>
<keyword evidence="4" id="KW-0472">Membrane</keyword>
<evidence type="ECO:0000259" key="5">
    <source>
        <dbReference type="Pfam" id="PF00535"/>
    </source>
</evidence>
<protein>
    <submittedName>
        <fullName evidence="6">Glycosyltransferase</fullName>
    </submittedName>
</protein>
<dbReference type="GO" id="GO:0016757">
    <property type="term" value="F:glycosyltransferase activity"/>
    <property type="evidence" value="ECO:0007669"/>
    <property type="project" value="UniProtKB-KW"/>
</dbReference>
<dbReference type="Proteomes" id="UP000321721">
    <property type="component" value="Unassembled WGS sequence"/>
</dbReference>
<keyword evidence="2" id="KW-0328">Glycosyltransferase</keyword>
<dbReference type="AlphaFoldDB" id="A0A5C6RY95"/>
<dbReference type="SUPFAM" id="SSF53448">
    <property type="entry name" value="Nucleotide-diphospho-sugar transferases"/>
    <property type="match status" value="1"/>
</dbReference>
<dbReference type="Pfam" id="PF00535">
    <property type="entry name" value="Glycos_transf_2"/>
    <property type="match status" value="1"/>
</dbReference>
<feature type="transmembrane region" description="Helical" evidence="4">
    <location>
        <begin position="336"/>
        <end position="359"/>
    </location>
</feature>
<dbReference type="InterPro" id="IPR001173">
    <property type="entry name" value="Glyco_trans_2-like"/>
</dbReference>
<reference evidence="6 7" key="1">
    <citation type="submission" date="2019-08" db="EMBL/GenBank/DDBJ databases">
        <title>Genome of Vicingus serpentipes NCIMB 15042.</title>
        <authorList>
            <person name="Bowman J.P."/>
        </authorList>
    </citation>
    <scope>NUCLEOTIDE SEQUENCE [LARGE SCALE GENOMIC DNA]</scope>
    <source>
        <strain evidence="6 7">NCIMB 15042</strain>
    </source>
</reference>
<comment type="similarity">
    <text evidence="1">Belongs to the glycosyltransferase 2 family.</text>
</comment>
<evidence type="ECO:0000256" key="1">
    <source>
        <dbReference type="ARBA" id="ARBA00006739"/>
    </source>
</evidence>
<dbReference type="EMBL" id="VOOS01000001">
    <property type="protein sequence ID" value="TXB67037.1"/>
    <property type="molecule type" value="Genomic_DNA"/>
</dbReference>
<dbReference type="OrthoDB" id="9805625at2"/>
<dbReference type="PANTHER" id="PTHR43630:SF1">
    <property type="entry name" value="POLY-BETA-1,6-N-ACETYL-D-GLUCOSAMINE SYNTHASE"/>
    <property type="match status" value="1"/>
</dbReference>
<feature type="transmembrane region" description="Helical" evidence="4">
    <location>
        <begin position="6"/>
        <end position="27"/>
    </location>
</feature>
<keyword evidence="3 6" id="KW-0808">Transferase</keyword>
<keyword evidence="4" id="KW-0812">Transmembrane</keyword>
<organism evidence="6 7">
    <name type="scientific">Vicingus serpentipes</name>
    <dbReference type="NCBI Taxonomy" id="1926625"/>
    <lineage>
        <taxon>Bacteria</taxon>
        <taxon>Pseudomonadati</taxon>
        <taxon>Bacteroidota</taxon>
        <taxon>Flavobacteriia</taxon>
        <taxon>Flavobacteriales</taxon>
        <taxon>Vicingaceae</taxon>
        <taxon>Vicingus</taxon>
    </lineage>
</organism>
<evidence type="ECO:0000313" key="6">
    <source>
        <dbReference type="EMBL" id="TXB67037.1"/>
    </source>
</evidence>
<gene>
    <name evidence="6" type="ORF">FRY74_02305</name>
</gene>
<dbReference type="Gene3D" id="3.90.550.10">
    <property type="entry name" value="Spore Coat Polysaccharide Biosynthesis Protein SpsA, Chain A"/>
    <property type="match status" value="1"/>
</dbReference>
<dbReference type="RefSeq" id="WP_147098212.1">
    <property type="nucleotide sequence ID" value="NZ_VOOS01000001.1"/>
</dbReference>
<feature type="domain" description="Glycosyltransferase 2-like" evidence="5">
    <location>
        <begin position="44"/>
        <end position="172"/>
    </location>
</feature>
<dbReference type="PANTHER" id="PTHR43630">
    <property type="entry name" value="POLY-BETA-1,6-N-ACETYL-D-GLUCOSAMINE SYNTHASE"/>
    <property type="match status" value="1"/>
</dbReference>
<feature type="transmembrane region" description="Helical" evidence="4">
    <location>
        <begin position="276"/>
        <end position="294"/>
    </location>
</feature>
<keyword evidence="4" id="KW-1133">Transmembrane helix</keyword>
<evidence type="ECO:0000313" key="7">
    <source>
        <dbReference type="Proteomes" id="UP000321721"/>
    </source>
</evidence>
<evidence type="ECO:0000256" key="2">
    <source>
        <dbReference type="ARBA" id="ARBA00022676"/>
    </source>
</evidence>
<evidence type="ECO:0000256" key="3">
    <source>
        <dbReference type="ARBA" id="ARBA00022679"/>
    </source>
</evidence>
<comment type="caution">
    <text evidence="6">The sequence shown here is derived from an EMBL/GenBank/DDBJ whole genome shotgun (WGS) entry which is preliminary data.</text>
</comment>
<feature type="transmembrane region" description="Helical" evidence="4">
    <location>
        <begin position="306"/>
        <end position="329"/>
    </location>
</feature>
<sequence>MFILLVISILITAIYGVFVIISIFGFYKIIDTQDCNDINDIKVSIVIAARNEEEYIERCINSILNQDFNYNNYEIIVVNDHSEDDTLTILQDLKIGNLKILSLPNGVTSKKEALKLGIENAQFNVISSTDADCVLPPNWLKLLVSNINKDVDMLLGPIVFKEKVGLLNAFQQLDMLAIQTFQFGLLAINKPILNNGANLSFKKEEYQLVGGYDEYETPSGDDVFLLEKFIKQKLTIKGLLNKNFIVETNPMISYSQFFQQRIRWASKSKFYAGKMLKMLSLIILFQNILQIFIYSQVVLSENFTNYYIFLLISKWLIDFILLFLVAAFFNRKKSMLYFIPVQLFYPFYILVVGFASMFLKFEWKGRKY</sequence>
<proteinExistence type="inferred from homology"/>
<name>A0A5C6RY95_9FLAO</name>
<keyword evidence="7" id="KW-1185">Reference proteome</keyword>
<dbReference type="InterPro" id="IPR029044">
    <property type="entry name" value="Nucleotide-diphossugar_trans"/>
</dbReference>
<evidence type="ECO:0000256" key="4">
    <source>
        <dbReference type="SAM" id="Phobius"/>
    </source>
</evidence>